<evidence type="ECO:0000313" key="8">
    <source>
        <dbReference type="EMBL" id="MBT1698464.1"/>
    </source>
</evidence>
<dbReference type="InterPro" id="IPR002023">
    <property type="entry name" value="NuoE-like"/>
</dbReference>
<feature type="binding site" evidence="7">
    <location>
        <position position="121"/>
    </location>
    <ligand>
        <name>[2Fe-2S] cluster</name>
        <dbReference type="ChEBI" id="CHEBI:190135"/>
    </ligand>
</feature>
<dbReference type="RefSeq" id="WP_254164643.1">
    <property type="nucleotide sequence ID" value="NZ_JAHESF010000015.1"/>
</dbReference>
<dbReference type="AlphaFoldDB" id="A0AAP2DN05"/>
<keyword evidence="5 7" id="KW-0411">Iron-sulfur</keyword>
<evidence type="ECO:0000256" key="4">
    <source>
        <dbReference type="ARBA" id="ARBA00023004"/>
    </source>
</evidence>
<evidence type="ECO:0000256" key="5">
    <source>
        <dbReference type="ARBA" id="ARBA00023014"/>
    </source>
</evidence>
<dbReference type="SUPFAM" id="SSF52833">
    <property type="entry name" value="Thioredoxin-like"/>
    <property type="match status" value="1"/>
</dbReference>
<dbReference type="Gene3D" id="1.10.10.1590">
    <property type="entry name" value="NADH-quinone oxidoreductase subunit E"/>
    <property type="match status" value="1"/>
</dbReference>
<dbReference type="Pfam" id="PF01257">
    <property type="entry name" value="2Fe-2S_thioredx"/>
    <property type="match status" value="1"/>
</dbReference>
<evidence type="ECO:0000256" key="2">
    <source>
        <dbReference type="ARBA" id="ARBA00022714"/>
    </source>
</evidence>
<dbReference type="GO" id="GO:0046872">
    <property type="term" value="F:metal ion binding"/>
    <property type="evidence" value="ECO:0007669"/>
    <property type="project" value="UniProtKB-KW"/>
</dbReference>
<accession>A0AAP2DN05</accession>
<dbReference type="GO" id="GO:0003954">
    <property type="term" value="F:NADH dehydrogenase activity"/>
    <property type="evidence" value="ECO:0007669"/>
    <property type="project" value="TreeGrafter"/>
</dbReference>
<protein>
    <submittedName>
        <fullName evidence="8">NADH-quinone oxidoreductase subunit NuoE</fullName>
        <ecNumber evidence="8">1.6.5.11</ecNumber>
    </submittedName>
</protein>
<comment type="similarity">
    <text evidence="1">Belongs to the complex I 24 kDa subunit family.</text>
</comment>
<dbReference type="InterPro" id="IPR042128">
    <property type="entry name" value="NuoE_dom"/>
</dbReference>
<dbReference type="InterPro" id="IPR036249">
    <property type="entry name" value="Thioredoxin-like_sf"/>
</dbReference>
<dbReference type="NCBIfam" id="TIGR01958">
    <property type="entry name" value="nuoE_fam"/>
    <property type="match status" value="1"/>
</dbReference>
<feature type="binding site" evidence="7">
    <location>
        <position position="125"/>
    </location>
    <ligand>
        <name>[2Fe-2S] cluster</name>
        <dbReference type="ChEBI" id="CHEBI:190135"/>
    </ligand>
</feature>
<dbReference type="EMBL" id="JAHESF010000015">
    <property type="protein sequence ID" value="MBT1698464.1"/>
    <property type="molecule type" value="Genomic_DNA"/>
</dbReference>
<feature type="binding site" evidence="7">
    <location>
        <position position="85"/>
    </location>
    <ligand>
        <name>[2Fe-2S] cluster</name>
        <dbReference type="ChEBI" id="CHEBI:190135"/>
    </ligand>
</feature>
<evidence type="ECO:0000256" key="3">
    <source>
        <dbReference type="ARBA" id="ARBA00022723"/>
    </source>
</evidence>
<dbReference type="PANTHER" id="PTHR10371:SF3">
    <property type="entry name" value="NADH DEHYDROGENASE [UBIQUINONE] FLAVOPROTEIN 2, MITOCHONDRIAL"/>
    <property type="match status" value="1"/>
</dbReference>
<dbReference type="Gene3D" id="3.40.30.10">
    <property type="entry name" value="Glutaredoxin"/>
    <property type="match status" value="1"/>
</dbReference>
<dbReference type="FunFam" id="3.40.30.10:FF:000015">
    <property type="entry name" value="NADH-quinone oxidoreductase subunit E"/>
    <property type="match status" value="1"/>
</dbReference>
<keyword evidence="9" id="KW-1185">Reference proteome</keyword>
<evidence type="ECO:0000256" key="1">
    <source>
        <dbReference type="ARBA" id="ARBA00010643"/>
    </source>
</evidence>
<comment type="cofactor">
    <cofactor evidence="6">
        <name>[2Fe-2S] cluster</name>
        <dbReference type="ChEBI" id="CHEBI:190135"/>
    </cofactor>
</comment>
<organism evidence="8 9">
    <name type="scientific">Chryseosolibacter histidini</name>
    <dbReference type="NCBI Taxonomy" id="2782349"/>
    <lineage>
        <taxon>Bacteria</taxon>
        <taxon>Pseudomonadati</taxon>
        <taxon>Bacteroidota</taxon>
        <taxon>Cytophagia</taxon>
        <taxon>Cytophagales</taxon>
        <taxon>Chryseotaleaceae</taxon>
        <taxon>Chryseosolibacter</taxon>
    </lineage>
</organism>
<dbReference type="PANTHER" id="PTHR10371">
    <property type="entry name" value="NADH DEHYDROGENASE UBIQUINONE FLAVOPROTEIN 2, MITOCHONDRIAL"/>
    <property type="match status" value="1"/>
</dbReference>
<dbReference type="CDD" id="cd03064">
    <property type="entry name" value="TRX_Fd_NuoE"/>
    <property type="match status" value="1"/>
</dbReference>
<dbReference type="EC" id="1.6.5.11" evidence="8"/>
<name>A0AAP2DN05_9BACT</name>
<proteinExistence type="inferred from homology"/>
<evidence type="ECO:0000256" key="6">
    <source>
        <dbReference type="ARBA" id="ARBA00034078"/>
    </source>
</evidence>
<keyword evidence="2 7" id="KW-0001">2Fe-2S</keyword>
<sequence>MLSTAEIHEIEEAIKVVPVKKAACIEALKVVQAHRRWISDESLKDVAEYMKMTAEELDSVATFYNMLFRKPVGRHIILVCDSVSCWVMGYDKLRDQLIQKLGIKYGQTTPDDRFTLLPNCCLGTCDTAPAMMIDDDLYKNVRIDQLDDILKKYS</sequence>
<gene>
    <name evidence="8" type="primary">nuoE</name>
    <name evidence="8" type="ORF">KK083_16355</name>
</gene>
<feature type="binding site" evidence="7">
    <location>
        <position position="80"/>
    </location>
    <ligand>
        <name>[2Fe-2S] cluster</name>
        <dbReference type="ChEBI" id="CHEBI:190135"/>
    </ligand>
</feature>
<comment type="cofactor">
    <cofactor evidence="7">
        <name>[2Fe-2S] cluster</name>
        <dbReference type="ChEBI" id="CHEBI:190135"/>
    </cofactor>
    <text evidence="7">Binds 1 [2Fe-2S] cluster.</text>
</comment>
<keyword evidence="8" id="KW-0560">Oxidoreductase</keyword>
<reference evidence="8 9" key="1">
    <citation type="submission" date="2021-05" db="EMBL/GenBank/DDBJ databases">
        <title>A Polyphasic approach of four new species of the genus Ohtaekwangia: Ohtaekwangia histidinii sp. nov., Ohtaekwangia cretensis sp. nov., Ohtaekwangia indiensis sp. nov., Ohtaekwangia reichenbachii sp. nov. from diverse environment.</title>
        <authorList>
            <person name="Octaviana S."/>
        </authorList>
    </citation>
    <scope>NUCLEOTIDE SEQUENCE [LARGE SCALE GENOMIC DNA]</scope>
    <source>
        <strain evidence="8 9">PWU4</strain>
    </source>
</reference>
<keyword evidence="4 7" id="KW-0408">Iron</keyword>
<dbReference type="PIRSF" id="PIRSF000216">
    <property type="entry name" value="NADH_DH_24kDa"/>
    <property type="match status" value="1"/>
</dbReference>
<dbReference type="PROSITE" id="PS01099">
    <property type="entry name" value="COMPLEX1_24K"/>
    <property type="match status" value="1"/>
</dbReference>
<keyword evidence="3 7" id="KW-0479">Metal-binding</keyword>
<evidence type="ECO:0000313" key="9">
    <source>
        <dbReference type="Proteomes" id="UP001319200"/>
    </source>
</evidence>
<comment type="caution">
    <text evidence="8">The sequence shown here is derived from an EMBL/GenBank/DDBJ whole genome shotgun (WGS) entry which is preliminary data.</text>
</comment>
<dbReference type="Proteomes" id="UP001319200">
    <property type="component" value="Unassembled WGS sequence"/>
</dbReference>
<dbReference type="NCBIfam" id="NF005722">
    <property type="entry name" value="PRK07539.1-2"/>
    <property type="match status" value="1"/>
</dbReference>
<evidence type="ECO:0000256" key="7">
    <source>
        <dbReference type="PIRSR" id="PIRSR000216-1"/>
    </source>
</evidence>
<dbReference type="GO" id="GO:0051537">
    <property type="term" value="F:2 iron, 2 sulfur cluster binding"/>
    <property type="evidence" value="ECO:0007669"/>
    <property type="project" value="UniProtKB-KW"/>
</dbReference>
<dbReference type="InterPro" id="IPR041921">
    <property type="entry name" value="NuoE_N"/>
</dbReference>